<sequence length="154" mass="16801">MTGHDDVEATESHTTRAVDQVDAIHWHGYTLVAAAQTVPTPADRAIRLAAEPETVLTSPDAVGTWVAKQIRSHGDRAELWISSTGQWTNQVNSDSTPGWPTLETECALRAAQARSVYAAAWTAHATSRFEVFAEAVTARECPVQGDHLDGRRQR</sequence>
<evidence type="ECO:0000313" key="2">
    <source>
        <dbReference type="Proteomes" id="UP000256269"/>
    </source>
</evidence>
<evidence type="ECO:0000313" key="1">
    <source>
        <dbReference type="EMBL" id="REH18048.1"/>
    </source>
</evidence>
<organism evidence="1 2">
    <name type="scientific">Kutzneria buriramensis</name>
    <dbReference type="NCBI Taxonomy" id="1045776"/>
    <lineage>
        <taxon>Bacteria</taxon>
        <taxon>Bacillati</taxon>
        <taxon>Actinomycetota</taxon>
        <taxon>Actinomycetes</taxon>
        <taxon>Pseudonocardiales</taxon>
        <taxon>Pseudonocardiaceae</taxon>
        <taxon>Kutzneria</taxon>
    </lineage>
</organism>
<name>A0A3E0G7L1_9PSEU</name>
<protein>
    <submittedName>
        <fullName evidence="1">Uncharacterized protein</fullName>
    </submittedName>
</protein>
<dbReference type="RefSeq" id="WP_116182255.1">
    <property type="nucleotide sequence ID" value="NZ_CP144378.1"/>
</dbReference>
<dbReference type="AlphaFoldDB" id="A0A3E0G7L1"/>
<reference evidence="1 2" key="1">
    <citation type="submission" date="2018-08" db="EMBL/GenBank/DDBJ databases">
        <title>Genomic Encyclopedia of Archaeal and Bacterial Type Strains, Phase II (KMG-II): from individual species to whole genera.</title>
        <authorList>
            <person name="Goeker M."/>
        </authorList>
    </citation>
    <scope>NUCLEOTIDE SEQUENCE [LARGE SCALE GENOMIC DNA]</scope>
    <source>
        <strain evidence="1 2">DSM 45791</strain>
    </source>
</reference>
<proteinExistence type="predicted"/>
<dbReference type="EMBL" id="QUNO01000038">
    <property type="protein sequence ID" value="REH18048.1"/>
    <property type="molecule type" value="Genomic_DNA"/>
</dbReference>
<keyword evidence="2" id="KW-1185">Reference proteome</keyword>
<comment type="caution">
    <text evidence="1">The sequence shown here is derived from an EMBL/GenBank/DDBJ whole genome shotgun (WGS) entry which is preliminary data.</text>
</comment>
<gene>
    <name evidence="1" type="ORF">BCF44_13835</name>
</gene>
<accession>A0A3E0G7L1</accession>
<dbReference type="Proteomes" id="UP000256269">
    <property type="component" value="Unassembled WGS sequence"/>
</dbReference>